<keyword evidence="9" id="KW-1185">Reference proteome</keyword>
<evidence type="ECO:0000256" key="4">
    <source>
        <dbReference type="ARBA" id="ARBA00023119"/>
    </source>
</evidence>
<dbReference type="PANTHER" id="PTHR15427:SF24">
    <property type="entry name" value="COMPLEMENT C1Q TUMOR NECROSIS FACTOR-RELATED PROTEIN 7"/>
    <property type="match status" value="1"/>
</dbReference>
<dbReference type="GO" id="GO:0005581">
    <property type="term" value="C:collagen trimer"/>
    <property type="evidence" value="ECO:0007669"/>
    <property type="project" value="UniProtKB-KW"/>
</dbReference>
<evidence type="ECO:0000313" key="9">
    <source>
        <dbReference type="Proteomes" id="UP001066276"/>
    </source>
</evidence>
<dbReference type="AlphaFoldDB" id="A0AAV7WJM7"/>
<organism evidence="8 9">
    <name type="scientific">Pleurodeles waltl</name>
    <name type="common">Iberian ribbed newt</name>
    <dbReference type="NCBI Taxonomy" id="8319"/>
    <lineage>
        <taxon>Eukaryota</taxon>
        <taxon>Metazoa</taxon>
        <taxon>Chordata</taxon>
        <taxon>Craniata</taxon>
        <taxon>Vertebrata</taxon>
        <taxon>Euteleostomi</taxon>
        <taxon>Amphibia</taxon>
        <taxon>Batrachia</taxon>
        <taxon>Caudata</taxon>
        <taxon>Salamandroidea</taxon>
        <taxon>Salamandridae</taxon>
        <taxon>Pleurodelinae</taxon>
        <taxon>Pleurodeles</taxon>
    </lineage>
</organism>
<dbReference type="Pfam" id="PF01391">
    <property type="entry name" value="Collagen"/>
    <property type="match status" value="1"/>
</dbReference>
<dbReference type="EMBL" id="JANPWB010000001">
    <property type="protein sequence ID" value="KAJ1214249.1"/>
    <property type="molecule type" value="Genomic_DNA"/>
</dbReference>
<feature type="region of interest" description="Disordered" evidence="5">
    <location>
        <begin position="52"/>
        <end position="145"/>
    </location>
</feature>
<dbReference type="PROSITE" id="PS50871">
    <property type="entry name" value="C1Q"/>
    <property type="match status" value="1"/>
</dbReference>
<protein>
    <recommendedName>
        <fullName evidence="7">C1q domain-containing protein</fullName>
    </recommendedName>
</protein>
<feature type="chain" id="PRO_5043978475" description="C1q domain-containing protein" evidence="6">
    <location>
        <begin position="26"/>
        <end position="297"/>
    </location>
</feature>
<dbReference type="FunFam" id="2.60.120.40:FF:000001">
    <property type="entry name" value="Complement C1q B chain"/>
    <property type="match status" value="1"/>
</dbReference>
<dbReference type="SMART" id="SM00110">
    <property type="entry name" value="C1Q"/>
    <property type="match status" value="1"/>
</dbReference>
<dbReference type="Proteomes" id="UP001066276">
    <property type="component" value="Chromosome 1_1"/>
</dbReference>
<evidence type="ECO:0000313" key="8">
    <source>
        <dbReference type="EMBL" id="KAJ1214249.1"/>
    </source>
</evidence>
<accession>A0AAV7WJM7</accession>
<feature type="compositionally biased region" description="Basic and acidic residues" evidence="5">
    <location>
        <begin position="72"/>
        <end position="85"/>
    </location>
</feature>
<dbReference type="Pfam" id="PF00386">
    <property type="entry name" value="C1q"/>
    <property type="match status" value="1"/>
</dbReference>
<name>A0AAV7WJM7_PLEWA</name>
<evidence type="ECO:0000256" key="1">
    <source>
        <dbReference type="ARBA" id="ARBA00004613"/>
    </source>
</evidence>
<dbReference type="InterPro" id="IPR050392">
    <property type="entry name" value="Collagen/C1q_domain"/>
</dbReference>
<evidence type="ECO:0000256" key="2">
    <source>
        <dbReference type="ARBA" id="ARBA00022525"/>
    </source>
</evidence>
<dbReference type="InterPro" id="IPR008983">
    <property type="entry name" value="Tumour_necrosis_fac-like_dom"/>
</dbReference>
<reference evidence="8" key="1">
    <citation type="journal article" date="2022" name="bioRxiv">
        <title>Sequencing and chromosome-scale assembly of the giantPleurodeles waltlgenome.</title>
        <authorList>
            <person name="Brown T."/>
            <person name="Elewa A."/>
            <person name="Iarovenko S."/>
            <person name="Subramanian E."/>
            <person name="Araus A.J."/>
            <person name="Petzold A."/>
            <person name="Susuki M."/>
            <person name="Suzuki K.-i.T."/>
            <person name="Hayashi T."/>
            <person name="Toyoda A."/>
            <person name="Oliveira C."/>
            <person name="Osipova E."/>
            <person name="Leigh N.D."/>
            <person name="Simon A."/>
            <person name="Yun M.H."/>
        </authorList>
    </citation>
    <scope>NUCLEOTIDE SEQUENCE</scope>
    <source>
        <strain evidence="8">20211129_DDA</strain>
        <tissue evidence="8">Liver</tissue>
    </source>
</reference>
<dbReference type="PANTHER" id="PTHR15427">
    <property type="entry name" value="EMILIN ELASTIN MICROFIBRIL INTERFACE-LOCATED PROTEIN ELASTIN MICROFIBRIL INTERFACER"/>
    <property type="match status" value="1"/>
</dbReference>
<sequence>MNSSRNEPRMIILLYAASFAFCTSGQLLDNQLKGEHLIPKYICSIPGLPGAAGPPGANGPPGPHGRIGFPGRDGRDGRKGEKGEKGSAGLRGKTGPLGIAGEKGDQGETGKQGPAGTSGDKGGVGSTGPPGSKGDRGQRGEPGTPGICKCGNVVLKSAFSVGITTSYPEERVPIIFNKVLFSEGDHYDPSTGKFVCAIPGIYYFSYEITIANKHLAISLVHNSEYRIKTFDANTGNHDVASGSTVMYLKPKDEVWLEIFYPDQNGLFSDPGWSDSLFSGFLLYPDYEYLETLYENEG</sequence>
<evidence type="ECO:0000256" key="6">
    <source>
        <dbReference type="SAM" id="SignalP"/>
    </source>
</evidence>
<feature type="domain" description="C1q" evidence="7">
    <location>
        <begin position="152"/>
        <end position="288"/>
    </location>
</feature>
<dbReference type="InterPro" id="IPR008160">
    <property type="entry name" value="Collagen"/>
</dbReference>
<dbReference type="InterPro" id="IPR001073">
    <property type="entry name" value="C1q_dom"/>
</dbReference>
<evidence type="ECO:0000256" key="5">
    <source>
        <dbReference type="SAM" id="MobiDB-lite"/>
    </source>
</evidence>
<evidence type="ECO:0000259" key="7">
    <source>
        <dbReference type="PROSITE" id="PS50871"/>
    </source>
</evidence>
<feature type="signal peptide" evidence="6">
    <location>
        <begin position="1"/>
        <end position="25"/>
    </location>
</feature>
<dbReference type="SUPFAM" id="SSF49842">
    <property type="entry name" value="TNF-like"/>
    <property type="match status" value="1"/>
</dbReference>
<keyword evidence="4" id="KW-0176">Collagen</keyword>
<feature type="compositionally biased region" description="Gly residues" evidence="5">
    <location>
        <begin position="119"/>
        <end position="128"/>
    </location>
</feature>
<dbReference type="Gene3D" id="2.60.120.40">
    <property type="match status" value="1"/>
</dbReference>
<dbReference type="PRINTS" id="PR00007">
    <property type="entry name" value="COMPLEMNTC1Q"/>
</dbReference>
<comment type="subcellular location">
    <subcellularLocation>
        <location evidence="1">Secreted</location>
    </subcellularLocation>
</comment>
<comment type="caution">
    <text evidence="8">The sequence shown here is derived from an EMBL/GenBank/DDBJ whole genome shotgun (WGS) entry which is preliminary data.</text>
</comment>
<proteinExistence type="predicted"/>
<evidence type="ECO:0000256" key="3">
    <source>
        <dbReference type="ARBA" id="ARBA00022729"/>
    </source>
</evidence>
<keyword evidence="2" id="KW-0964">Secreted</keyword>
<keyword evidence="3 6" id="KW-0732">Signal</keyword>
<gene>
    <name evidence="8" type="ORF">NDU88_001874</name>
</gene>